<evidence type="ECO:0000313" key="3">
    <source>
        <dbReference type="Proteomes" id="UP000001064"/>
    </source>
</evidence>
<dbReference type="PANTHER" id="PTHR35202">
    <property type="entry name" value="TRANSMEMBRANE PROTEIN-RELATED"/>
    <property type="match status" value="1"/>
</dbReference>
<dbReference type="AlphaFoldDB" id="F0Z7P8"/>
<gene>
    <name evidence="2" type="ORF">DICPUDRAFT_74424</name>
</gene>
<dbReference type="PANTHER" id="PTHR35202:SF3">
    <property type="entry name" value="TRANSMEMBRANE PROTEIN"/>
    <property type="match status" value="1"/>
</dbReference>
<feature type="transmembrane region" description="Helical" evidence="1">
    <location>
        <begin position="7"/>
        <end position="30"/>
    </location>
</feature>
<organism evidence="2 3">
    <name type="scientific">Dictyostelium purpureum</name>
    <name type="common">Slime mold</name>
    <dbReference type="NCBI Taxonomy" id="5786"/>
    <lineage>
        <taxon>Eukaryota</taxon>
        <taxon>Amoebozoa</taxon>
        <taxon>Evosea</taxon>
        <taxon>Eumycetozoa</taxon>
        <taxon>Dictyostelia</taxon>
        <taxon>Dictyosteliales</taxon>
        <taxon>Dictyosteliaceae</taxon>
        <taxon>Dictyostelium</taxon>
    </lineage>
</organism>
<dbReference type="eggNOG" id="ENOG502RIAA">
    <property type="taxonomic scope" value="Eukaryota"/>
</dbReference>
<dbReference type="PROSITE" id="PS51257">
    <property type="entry name" value="PROKAR_LIPOPROTEIN"/>
    <property type="match status" value="1"/>
</dbReference>
<evidence type="ECO:0008006" key="4">
    <source>
        <dbReference type="Google" id="ProtNLM"/>
    </source>
</evidence>
<reference evidence="3" key="1">
    <citation type="journal article" date="2011" name="Genome Biol.">
        <title>Comparative genomics of the social amoebae Dictyostelium discoideum and Dictyostelium purpureum.</title>
        <authorList>
            <consortium name="US DOE Joint Genome Institute (JGI-PGF)"/>
            <person name="Sucgang R."/>
            <person name="Kuo A."/>
            <person name="Tian X."/>
            <person name="Salerno W."/>
            <person name="Parikh A."/>
            <person name="Feasley C.L."/>
            <person name="Dalin E."/>
            <person name="Tu H."/>
            <person name="Huang E."/>
            <person name="Barry K."/>
            <person name="Lindquist E."/>
            <person name="Shapiro H."/>
            <person name="Bruce D."/>
            <person name="Schmutz J."/>
            <person name="Salamov A."/>
            <person name="Fey P."/>
            <person name="Gaudet P."/>
            <person name="Anjard C."/>
            <person name="Babu M.M."/>
            <person name="Basu S."/>
            <person name="Bushmanova Y."/>
            <person name="van der Wel H."/>
            <person name="Katoh-Kurasawa M."/>
            <person name="Dinh C."/>
            <person name="Coutinho P.M."/>
            <person name="Saito T."/>
            <person name="Elias M."/>
            <person name="Schaap P."/>
            <person name="Kay R.R."/>
            <person name="Henrissat B."/>
            <person name="Eichinger L."/>
            <person name="Rivero F."/>
            <person name="Putnam N.H."/>
            <person name="West C.M."/>
            <person name="Loomis W.F."/>
            <person name="Chisholm R.L."/>
            <person name="Shaulsky G."/>
            <person name="Strassmann J.E."/>
            <person name="Queller D.C."/>
            <person name="Kuspa A."/>
            <person name="Grigoriev I.V."/>
        </authorList>
    </citation>
    <scope>NUCLEOTIDE SEQUENCE [LARGE SCALE GENOMIC DNA]</scope>
    <source>
        <strain evidence="3">QSDP1</strain>
    </source>
</reference>
<keyword evidence="3" id="KW-1185">Reference proteome</keyword>
<dbReference type="FunCoup" id="F0Z7P8">
    <property type="interactions" value="743"/>
</dbReference>
<keyword evidence="1" id="KW-0472">Membrane</keyword>
<evidence type="ECO:0000256" key="1">
    <source>
        <dbReference type="SAM" id="Phobius"/>
    </source>
</evidence>
<accession>F0Z7P8</accession>
<feature type="transmembrane region" description="Helical" evidence="1">
    <location>
        <begin position="79"/>
        <end position="103"/>
    </location>
</feature>
<keyword evidence="1" id="KW-0812">Transmembrane</keyword>
<name>F0Z7P8_DICPU</name>
<dbReference type="OMA" id="GMATRWY"/>
<feature type="transmembrane region" description="Helical" evidence="1">
    <location>
        <begin position="115"/>
        <end position="138"/>
    </location>
</feature>
<feature type="transmembrane region" description="Helical" evidence="1">
    <location>
        <begin position="177"/>
        <end position="201"/>
    </location>
</feature>
<dbReference type="VEuPathDB" id="AmoebaDB:DICPUDRAFT_74424"/>
<dbReference type="GeneID" id="10509306"/>
<keyword evidence="1" id="KW-1133">Transmembrane helix</keyword>
<dbReference type="Proteomes" id="UP000001064">
    <property type="component" value="Unassembled WGS sequence"/>
</dbReference>
<protein>
    <recommendedName>
        <fullName evidence="4">MARVEL domain-containing protein</fullName>
    </recommendedName>
</protein>
<evidence type="ECO:0000313" key="2">
    <source>
        <dbReference type="EMBL" id="EGC40052.1"/>
    </source>
</evidence>
<dbReference type="InterPro" id="IPR040291">
    <property type="entry name" value="DDB_G0287341-like"/>
</dbReference>
<dbReference type="RefSeq" id="XP_003283401.1">
    <property type="nucleotide sequence ID" value="XM_003283353.1"/>
</dbReference>
<dbReference type="EMBL" id="GL870947">
    <property type="protein sequence ID" value="EGC40052.1"/>
    <property type="molecule type" value="Genomic_DNA"/>
</dbReference>
<dbReference type="InParanoid" id="F0Z7P8"/>
<dbReference type="KEGG" id="dpp:DICPUDRAFT_74424"/>
<sequence>MRDKFRVISLVFLVAACVLLVIGMATRWYYVTSSDSAATIETTYSFYGPRIVVDEFSITMKKKYSLSYGDLGLDKTHNYFNSCLAMCAIAFIIGFVAVILTILNILNVIPDKTWIISRILMIFVLILNFIGVVVAAGFTQGFKNDNFVICRGEGSCQNKWRGTYYGLTTTKFGGGTGFYLCMVAIFPSVGAAATAIASFIIGRNTPKE</sequence>
<proteinExistence type="predicted"/>